<proteinExistence type="predicted"/>
<dbReference type="EMBL" id="HBUE01336569">
    <property type="protein sequence ID" value="CAG6596325.1"/>
    <property type="molecule type" value="Transcribed_RNA"/>
</dbReference>
<protein>
    <submittedName>
        <fullName evidence="1">(northern house mosquito) hypothetical protein</fullName>
    </submittedName>
</protein>
<dbReference type="AlphaFoldDB" id="A0A8D8MX37"/>
<evidence type="ECO:0000313" key="1">
    <source>
        <dbReference type="EMBL" id="CAG6544191.1"/>
    </source>
</evidence>
<sequence>MKYTSTGSRIQHDNRLMRTGCLRLRNKTGNLLGRSRTVSNATNVCTQIKGRCLGQTGRCLVHRQGRSSSMLTSRKTRITGCVLRVGGEGTLRRARTVQRKKPNVYSASALDTLRSGAQRDHRKVGCCQRKFGWWKRARRLTILSAKRTISVLSWARTFFVSRSAELKFRWRSTRELQQT</sequence>
<name>A0A8D8MX37_CULPI</name>
<accession>A0A8D8MX37</accession>
<dbReference type="EMBL" id="HBUE01229788">
    <property type="protein sequence ID" value="CAG6544191.1"/>
    <property type="molecule type" value="Transcribed_RNA"/>
</dbReference>
<reference evidence="1" key="1">
    <citation type="submission" date="2021-05" db="EMBL/GenBank/DDBJ databases">
        <authorList>
            <person name="Alioto T."/>
            <person name="Alioto T."/>
            <person name="Gomez Garrido J."/>
        </authorList>
    </citation>
    <scope>NUCLEOTIDE SEQUENCE</scope>
</reference>
<organism evidence="1">
    <name type="scientific">Culex pipiens</name>
    <name type="common">House mosquito</name>
    <dbReference type="NCBI Taxonomy" id="7175"/>
    <lineage>
        <taxon>Eukaryota</taxon>
        <taxon>Metazoa</taxon>
        <taxon>Ecdysozoa</taxon>
        <taxon>Arthropoda</taxon>
        <taxon>Hexapoda</taxon>
        <taxon>Insecta</taxon>
        <taxon>Pterygota</taxon>
        <taxon>Neoptera</taxon>
        <taxon>Endopterygota</taxon>
        <taxon>Diptera</taxon>
        <taxon>Nematocera</taxon>
        <taxon>Culicoidea</taxon>
        <taxon>Culicidae</taxon>
        <taxon>Culicinae</taxon>
        <taxon>Culicini</taxon>
        <taxon>Culex</taxon>
        <taxon>Culex</taxon>
    </lineage>
</organism>